<dbReference type="RefSeq" id="XP_049125667.1">
    <property type="nucleotide sequence ID" value="XM_049269710.1"/>
</dbReference>
<keyword evidence="2" id="KW-1185">Reference proteome</keyword>
<organism evidence="1 2">
    <name type="scientific">Colletotrichum spaethianum</name>
    <dbReference type="NCBI Taxonomy" id="700344"/>
    <lineage>
        <taxon>Eukaryota</taxon>
        <taxon>Fungi</taxon>
        <taxon>Dikarya</taxon>
        <taxon>Ascomycota</taxon>
        <taxon>Pezizomycotina</taxon>
        <taxon>Sordariomycetes</taxon>
        <taxon>Hypocreomycetidae</taxon>
        <taxon>Glomerellales</taxon>
        <taxon>Glomerellaceae</taxon>
        <taxon>Colletotrichum</taxon>
        <taxon>Colletotrichum spaethianum species complex</taxon>
    </lineage>
</organism>
<dbReference type="EMBL" id="BQXU01000007">
    <property type="protein sequence ID" value="GKT43317.1"/>
    <property type="molecule type" value="Genomic_DNA"/>
</dbReference>
<evidence type="ECO:0000313" key="2">
    <source>
        <dbReference type="Proteomes" id="UP001055115"/>
    </source>
</evidence>
<reference evidence="1 2" key="1">
    <citation type="submission" date="2022-03" db="EMBL/GenBank/DDBJ databases">
        <title>Genome data of Colletotrichum spp.</title>
        <authorList>
            <person name="Utami Y.D."/>
            <person name="Hiruma K."/>
        </authorList>
    </citation>
    <scope>NUCLEOTIDE SEQUENCE [LARGE SCALE GENOMIC DNA]</scope>
    <source>
        <strain evidence="1 2">MAFF 239500</strain>
    </source>
</reference>
<name>A0AA37LFN8_9PEZI</name>
<sequence length="119" mass="13167">MLIALSKVVVDIEKATRLSWLRRMEQRPALSGQATARRTSPILRWTNFTIVAIESVIYDTQLQQTWGGADDEIQLQVSASLAVDAMIGWKMSTKIPVVDSPRRAGPFLGIAFSEHVGCP</sequence>
<comment type="caution">
    <text evidence="1">The sequence shown here is derived from an EMBL/GenBank/DDBJ whole genome shotgun (WGS) entry which is preliminary data.</text>
</comment>
<dbReference type="AlphaFoldDB" id="A0AA37LFN8"/>
<evidence type="ECO:0000313" key="1">
    <source>
        <dbReference type="EMBL" id="GKT43317.1"/>
    </source>
</evidence>
<dbReference type="GeneID" id="73324300"/>
<dbReference type="Proteomes" id="UP001055115">
    <property type="component" value="Unassembled WGS sequence"/>
</dbReference>
<protein>
    <submittedName>
        <fullName evidence="1">Uncharacterized protein</fullName>
    </submittedName>
</protein>
<accession>A0AA37LFN8</accession>
<proteinExistence type="predicted"/>
<gene>
    <name evidence="1" type="ORF">ColSpa_03498</name>
</gene>